<dbReference type="PANTHER" id="PTHR48021">
    <property type="match status" value="1"/>
</dbReference>
<evidence type="ECO:0000256" key="2">
    <source>
        <dbReference type="ARBA" id="ARBA00022448"/>
    </source>
</evidence>
<reference evidence="10" key="1">
    <citation type="submission" date="2021-12" db="EMBL/GenBank/DDBJ databases">
        <authorList>
            <person name="King R."/>
        </authorList>
    </citation>
    <scope>NUCLEOTIDE SEQUENCE</scope>
</reference>
<gene>
    <name evidence="10" type="ORF">MELIAE_LOCUS13098</name>
</gene>
<evidence type="ECO:0000313" key="11">
    <source>
        <dbReference type="Proteomes" id="UP001154078"/>
    </source>
</evidence>
<dbReference type="Proteomes" id="UP001154078">
    <property type="component" value="Chromosome 9"/>
</dbReference>
<dbReference type="InterPro" id="IPR005828">
    <property type="entry name" value="MFS_sugar_transport-like"/>
</dbReference>
<sequence>MARHRGGYFYFTVSIVNLLAFSAGVAQTWTSPVLPKLKTLDENPLGKVITTSEASLVNALLSIGNTFGPLLAVSASRYGRKITMLLIAIPITIAYVALAFGSNIYVYYIARFVKGLGVGSSLLILQIYLGEVAAKNNRGTFGCLSSVYYGLGALSVYAIGPYVSIKVFSLTCLTPVGLFLIFYAFIPESPIHLVLNGDNVGAEQSLIKLRGATDVKEELSEMVKFCEKKKTGNIRDILKSPALKKSLTICFGLFIFRQLSGMDVILSNMQIIFEAVGQSPISAEQSPIIIGACKIVVTILTSLVVEKSGRKILLIFSATGASLSILTLGIFFYLHEHNYDVSNVNLLPLICMTLFIISCSFGLMPLPWAILGEIFPNNVKSTASSFAASLNYFVAFMVTLIFPYFEDFIGMSGGMIFFGVSSGVCVIFVWLVVPETKGKSLAEVQDMLDKKNDGSN</sequence>
<dbReference type="GO" id="GO:0005886">
    <property type="term" value="C:plasma membrane"/>
    <property type="evidence" value="ECO:0007669"/>
    <property type="project" value="UniProtKB-SubCell"/>
</dbReference>
<feature type="transmembrane region" description="Helical" evidence="9">
    <location>
        <begin position="383"/>
        <end position="405"/>
    </location>
</feature>
<dbReference type="Gene3D" id="1.20.1250.20">
    <property type="entry name" value="MFS general substrate transporter like domains"/>
    <property type="match status" value="1"/>
</dbReference>
<keyword evidence="4" id="KW-0762">Sugar transport</keyword>
<dbReference type="Pfam" id="PF00083">
    <property type="entry name" value="Sugar_tr"/>
    <property type="match status" value="1"/>
</dbReference>
<dbReference type="EMBL" id="OV121140">
    <property type="protein sequence ID" value="CAH0564583.1"/>
    <property type="molecule type" value="Genomic_DNA"/>
</dbReference>
<dbReference type="InterPro" id="IPR050549">
    <property type="entry name" value="MFS_Trehalose_Transporter"/>
</dbReference>
<dbReference type="FunFam" id="1.20.1250.20:FF:000218">
    <property type="entry name" value="facilitated trehalose transporter Tret1"/>
    <property type="match status" value="1"/>
</dbReference>
<evidence type="ECO:0000256" key="5">
    <source>
        <dbReference type="ARBA" id="ARBA00022692"/>
    </source>
</evidence>
<evidence type="ECO:0000256" key="8">
    <source>
        <dbReference type="ARBA" id="ARBA00023180"/>
    </source>
</evidence>
<protein>
    <recommendedName>
        <fullName evidence="12">Facilitated trehalose transporter Tret1-like</fullName>
    </recommendedName>
</protein>
<evidence type="ECO:0000256" key="4">
    <source>
        <dbReference type="ARBA" id="ARBA00022597"/>
    </source>
</evidence>
<evidence type="ECO:0000256" key="7">
    <source>
        <dbReference type="ARBA" id="ARBA00023136"/>
    </source>
</evidence>
<dbReference type="PANTHER" id="PTHR48021:SF47">
    <property type="entry name" value="GH17672P"/>
    <property type="match status" value="1"/>
</dbReference>
<dbReference type="InterPro" id="IPR005829">
    <property type="entry name" value="Sugar_transporter_CS"/>
</dbReference>
<dbReference type="PRINTS" id="PR00171">
    <property type="entry name" value="SUGRTRNSPORT"/>
</dbReference>
<evidence type="ECO:0000256" key="3">
    <source>
        <dbReference type="ARBA" id="ARBA00022475"/>
    </source>
</evidence>
<keyword evidence="2" id="KW-0813">Transport</keyword>
<dbReference type="PROSITE" id="PS00217">
    <property type="entry name" value="SUGAR_TRANSPORT_2"/>
    <property type="match status" value="1"/>
</dbReference>
<dbReference type="InterPro" id="IPR003663">
    <property type="entry name" value="Sugar/inositol_transpt"/>
</dbReference>
<dbReference type="GO" id="GO:0022857">
    <property type="term" value="F:transmembrane transporter activity"/>
    <property type="evidence" value="ECO:0007669"/>
    <property type="project" value="InterPro"/>
</dbReference>
<comment type="subcellular location">
    <subcellularLocation>
        <location evidence="1">Cell membrane</location>
        <topology evidence="1">Multi-pass membrane protein</topology>
    </subcellularLocation>
</comment>
<dbReference type="InterPro" id="IPR036259">
    <property type="entry name" value="MFS_trans_sf"/>
</dbReference>
<keyword evidence="7 9" id="KW-0472">Membrane</keyword>
<dbReference type="OrthoDB" id="4142200at2759"/>
<organism evidence="10 11">
    <name type="scientific">Brassicogethes aeneus</name>
    <name type="common">Rape pollen beetle</name>
    <name type="synonym">Meligethes aeneus</name>
    <dbReference type="NCBI Taxonomy" id="1431903"/>
    <lineage>
        <taxon>Eukaryota</taxon>
        <taxon>Metazoa</taxon>
        <taxon>Ecdysozoa</taxon>
        <taxon>Arthropoda</taxon>
        <taxon>Hexapoda</taxon>
        <taxon>Insecta</taxon>
        <taxon>Pterygota</taxon>
        <taxon>Neoptera</taxon>
        <taxon>Endopterygota</taxon>
        <taxon>Coleoptera</taxon>
        <taxon>Polyphaga</taxon>
        <taxon>Cucujiformia</taxon>
        <taxon>Nitidulidae</taxon>
        <taxon>Meligethinae</taxon>
        <taxon>Brassicogethes</taxon>
    </lineage>
</organism>
<evidence type="ECO:0000313" key="10">
    <source>
        <dbReference type="EMBL" id="CAH0564583.1"/>
    </source>
</evidence>
<keyword evidence="6 9" id="KW-1133">Transmembrane helix</keyword>
<proteinExistence type="predicted"/>
<keyword evidence="3" id="KW-1003">Cell membrane</keyword>
<name>A0A9P0BJQ9_BRAAE</name>
<feature type="transmembrane region" description="Helical" evidence="9">
    <location>
        <begin position="141"/>
        <end position="159"/>
    </location>
</feature>
<feature type="transmembrane region" description="Helical" evidence="9">
    <location>
        <begin position="7"/>
        <end position="29"/>
    </location>
</feature>
<evidence type="ECO:0008006" key="12">
    <source>
        <dbReference type="Google" id="ProtNLM"/>
    </source>
</evidence>
<accession>A0A9P0BJQ9</accession>
<keyword evidence="11" id="KW-1185">Reference proteome</keyword>
<evidence type="ECO:0000256" key="1">
    <source>
        <dbReference type="ARBA" id="ARBA00004651"/>
    </source>
</evidence>
<feature type="transmembrane region" description="Helical" evidence="9">
    <location>
        <begin position="411"/>
        <end position="433"/>
    </location>
</feature>
<feature type="transmembrane region" description="Helical" evidence="9">
    <location>
        <begin position="85"/>
        <end position="106"/>
    </location>
</feature>
<evidence type="ECO:0000256" key="6">
    <source>
        <dbReference type="ARBA" id="ARBA00022989"/>
    </source>
</evidence>
<feature type="transmembrane region" description="Helical" evidence="9">
    <location>
        <begin position="312"/>
        <end position="334"/>
    </location>
</feature>
<keyword evidence="5 9" id="KW-0812">Transmembrane</keyword>
<feature type="transmembrane region" description="Helical" evidence="9">
    <location>
        <begin position="346"/>
        <end position="371"/>
    </location>
</feature>
<feature type="transmembrane region" description="Helical" evidence="9">
    <location>
        <begin position="286"/>
        <end position="305"/>
    </location>
</feature>
<feature type="transmembrane region" description="Helical" evidence="9">
    <location>
        <begin position="112"/>
        <end position="129"/>
    </location>
</feature>
<evidence type="ECO:0000256" key="9">
    <source>
        <dbReference type="SAM" id="Phobius"/>
    </source>
</evidence>
<feature type="transmembrane region" description="Helical" evidence="9">
    <location>
        <begin position="165"/>
        <end position="186"/>
    </location>
</feature>
<dbReference type="SUPFAM" id="SSF103473">
    <property type="entry name" value="MFS general substrate transporter"/>
    <property type="match status" value="1"/>
</dbReference>
<dbReference type="AlphaFoldDB" id="A0A9P0BJQ9"/>
<keyword evidence="8" id="KW-0325">Glycoprotein</keyword>